<organism evidence="4 5">
    <name type="scientific">Planomonospora alba</name>
    <dbReference type="NCBI Taxonomy" id="161354"/>
    <lineage>
        <taxon>Bacteria</taxon>
        <taxon>Bacillati</taxon>
        <taxon>Actinomycetota</taxon>
        <taxon>Actinomycetes</taxon>
        <taxon>Streptosporangiales</taxon>
        <taxon>Streptosporangiaceae</taxon>
        <taxon>Planomonospora</taxon>
    </lineage>
</organism>
<evidence type="ECO:0000313" key="5">
    <source>
        <dbReference type="Proteomes" id="UP001500320"/>
    </source>
</evidence>
<dbReference type="InterPro" id="IPR013815">
    <property type="entry name" value="ATP_grasp_subdomain_1"/>
</dbReference>
<feature type="compositionally biased region" description="Basic and acidic residues" evidence="1">
    <location>
        <begin position="580"/>
        <end position="596"/>
    </location>
</feature>
<feature type="region of interest" description="Disordered" evidence="1">
    <location>
        <begin position="160"/>
        <end position="186"/>
    </location>
</feature>
<comment type="caution">
    <text evidence="4">The sequence shown here is derived from an EMBL/GenBank/DDBJ whole genome shotgun (WGS) entry which is preliminary data.</text>
</comment>
<dbReference type="Pfam" id="PF00391">
    <property type="entry name" value="PEP-utilizers"/>
    <property type="match status" value="1"/>
</dbReference>
<dbReference type="InterPro" id="IPR002192">
    <property type="entry name" value="PPDK_AMP/ATP-bd"/>
</dbReference>
<dbReference type="InterPro" id="IPR010121">
    <property type="entry name" value="Pyruvate_phosphate_dikinase"/>
</dbReference>
<evidence type="ECO:0000259" key="2">
    <source>
        <dbReference type="Pfam" id="PF00391"/>
    </source>
</evidence>
<gene>
    <name evidence="4" type="ORF">GCM10010466_34040</name>
</gene>
<dbReference type="SUPFAM" id="SSF56059">
    <property type="entry name" value="Glutathione synthetase ATP-binding domain-like"/>
    <property type="match status" value="1"/>
</dbReference>
<dbReference type="Proteomes" id="UP001500320">
    <property type="component" value="Unassembled WGS sequence"/>
</dbReference>
<dbReference type="Gene3D" id="3.50.30.10">
    <property type="entry name" value="Phosphohistidine domain"/>
    <property type="match status" value="1"/>
</dbReference>
<dbReference type="PANTHER" id="PTHR22931">
    <property type="entry name" value="PHOSPHOENOLPYRUVATE DIKINASE-RELATED"/>
    <property type="match status" value="1"/>
</dbReference>
<proteinExistence type="predicted"/>
<dbReference type="RefSeq" id="WP_344860547.1">
    <property type="nucleotide sequence ID" value="NZ_BAAAUT010000025.1"/>
</dbReference>
<protein>
    <recommendedName>
        <fullName evidence="6">Pyruvate, phosphate dikinase</fullName>
    </recommendedName>
</protein>
<keyword evidence="5" id="KW-1185">Reference proteome</keyword>
<dbReference type="InterPro" id="IPR036637">
    <property type="entry name" value="Phosphohistidine_dom_sf"/>
</dbReference>
<dbReference type="InterPro" id="IPR008279">
    <property type="entry name" value="PEP-util_enz_mobile_dom"/>
</dbReference>
<dbReference type="Gene3D" id="3.30.470.20">
    <property type="entry name" value="ATP-grasp fold, B domain"/>
    <property type="match status" value="1"/>
</dbReference>
<dbReference type="Gene3D" id="1.20.80.30">
    <property type="match status" value="1"/>
</dbReference>
<evidence type="ECO:0000259" key="3">
    <source>
        <dbReference type="Pfam" id="PF01326"/>
    </source>
</evidence>
<reference evidence="5" key="1">
    <citation type="journal article" date="2019" name="Int. J. Syst. Evol. Microbiol.">
        <title>The Global Catalogue of Microorganisms (GCM) 10K type strain sequencing project: providing services to taxonomists for standard genome sequencing and annotation.</title>
        <authorList>
            <consortium name="The Broad Institute Genomics Platform"/>
            <consortium name="The Broad Institute Genome Sequencing Center for Infectious Disease"/>
            <person name="Wu L."/>
            <person name="Ma J."/>
        </authorList>
    </citation>
    <scope>NUCLEOTIDE SEQUENCE [LARGE SCALE GENOMIC DNA]</scope>
    <source>
        <strain evidence="5">JCM 9373</strain>
    </source>
</reference>
<dbReference type="Gene3D" id="1.10.189.10">
    <property type="entry name" value="Pyruvate Phosphate Dikinase, domain 2"/>
    <property type="match status" value="1"/>
</dbReference>
<sequence>MPTTWIHPLSAEVAEGPDVLGGKAHGLVVLRRLGLPVPPGFVIGTAACRAFLRDGRFPDGLTAELAAAVSWLEAVTRRRLGGSERPLAVSVRSGGGVSMPGMMATILDLGLTSGATAGLAAETGDPCFALGARLRFLSGFASAVSGLAPESLDAVVRGAARPGSGGRAGDPASGCGTDDPAGDARGEETRLAEAVRDLESLIRERTGRPVPDDAMRQLELAVGAVFSSWEAPRARAYREVHGIPHDLGTAVTVQAMVFGDRDGRSGSGVAFSRDPGTGERVPFGEVLFGRQGEDVVSGRSATRPLSELAGREPAVWTGLLDALDRVEEHYRDACHVEFTFETGELWLLQVRPGGLAGRAAVRVAVDLADEGVIDRREALLRVSPRHLRHARTPRVETAGADGVLARGLGACPGVATGRIATTADRAVRMAADGPVILVRPHTSPLDMHGLAAAAGVVTAVGGPASHAAVVARSMGRPAVVGAADLTVDAAAGCVRAGGRTLPEGALITVDGTGGQVLAGRPRTVSTAADPRLDRLLGWADEVSGGDPDRDGAERLAAARAVLSGTGDALPRTPSGTPRPDTGRPDTGRPDTGRPDT</sequence>
<dbReference type="SUPFAM" id="SSF52009">
    <property type="entry name" value="Phosphohistidine domain"/>
    <property type="match status" value="1"/>
</dbReference>
<feature type="region of interest" description="Disordered" evidence="1">
    <location>
        <begin position="561"/>
        <end position="596"/>
    </location>
</feature>
<name>A0ABP6NAK9_9ACTN</name>
<evidence type="ECO:0000256" key="1">
    <source>
        <dbReference type="SAM" id="MobiDB-lite"/>
    </source>
</evidence>
<dbReference type="NCBIfam" id="NF004531">
    <property type="entry name" value="PRK05878.1"/>
    <property type="match status" value="1"/>
</dbReference>
<dbReference type="Gene3D" id="3.30.1490.20">
    <property type="entry name" value="ATP-grasp fold, A domain"/>
    <property type="match status" value="1"/>
</dbReference>
<accession>A0ABP6NAK9</accession>
<evidence type="ECO:0008006" key="6">
    <source>
        <dbReference type="Google" id="ProtNLM"/>
    </source>
</evidence>
<dbReference type="EMBL" id="BAAAUT010000025">
    <property type="protein sequence ID" value="GAA3140152.1"/>
    <property type="molecule type" value="Genomic_DNA"/>
</dbReference>
<feature type="domain" description="Pyruvate phosphate dikinase AMP/ATP-binding" evidence="3">
    <location>
        <begin position="57"/>
        <end position="299"/>
    </location>
</feature>
<evidence type="ECO:0000313" key="4">
    <source>
        <dbReference type="EMBL" id="GAA3140152.1"/>
    </source>
</evidence>
<dbReference type="PANTHER" id="PTHR22931:SF9">
    <property type="entry name" value="PYRUVATE, PHOSPHATE DIKINASE 1, CHLOROPLASTIC"/>
    <property type="match status" value="1"/>
</dbReference>
<feature type="domain" description="PEP-utilising enzyme mobile" evidence="2">
    <location>
        <begin position="434"/>
        <end position="514"/>
    </location>
</feature>
<dbReference type="Pfam" id="PF01326">
    <property type="entry name" value="PPDK_N"/>
    <property type="match status" value="1"/>
</dbReference>